<organism evidence="2 3">
    <name type="scientific">Diaporthe australafricana</name>
    <dbReference type="NCBI Taxonomy" id="127596"/>
    <lineage>
        <taxon>Eukaryota</taxon>
        <taxon>Fungi</taxon>
        <taxon>Dikarya</taxon>
        <taxon>Ascomycota</taxon>
        <taxon>Pezizomycotina</taxon>
        <taxon>Sordariomycetes</taxon>
        <taxon>Sordariomycetidae</taxon>
        <taxon>Diaporthales</taxon>
        <taxon>Diaporthaceae</taxon>
        <taxon>Diaporthe</taxon>
    </lineage>
</organism>
<proteinExistence type="predicted"/>
<feature type="domain" description="AAA+ ATPase" evidence="1">
    <location>
        <begin position="65"/>
        <end position="166"/>
    </location>
</feature>
<evidence type="ECO:0000259" key="1">
    <source>
        <dbReference type="SMART" id="SM00382"/>
    </source>
</evidence>
<dbReference type="Pfam" id="PF00004">
    <property type="entry name" value="AAA"/>
    <property type="match status" value="1"/>
</dbReference>
<dbReference type="InterPro" id="IPR003959">
    <property type="entry name" value="ATPase_AAA_core"/>
</dbReference>
<protein>
    <recommendedName>
        <fullName evidence="1">AAA+ ATPase domain-containing protein</fullName>
    </recommendedName>
</protein>
<keyword evidence="3" id="KW-1185">Reference proteome</keyword>
<dbReference type="Gene3D" id="3.40.50.300">
    <property type="entry name" value="P-loop containing nucleotide triphosphate hydrolases"/>
    <property type="match status" value="1"/>
</dbReference>
<evidence type="ECO:0000313" key="3">
    <source>
        <dbReference type="Proteomes" id="UP001583177"/>
    </source>
</evidence>
<dbReference type="SMART" id="SM00382">
    <property type="entry name" value="AAA"/>
    <property type="match status" value="1"/>
</dbReference>
<name>A0ABR3W538_9PEZI</name>
<dbReference type="Proteomes" id="UP001583177">
    <property type="component" value="Unassembled WGS sequence"/>
</dbReference>
<accession>A0ABR3W538</accession>
<sequence length="167" mass="18205">MHGYALESKKWGIFNIECVEDIQFNSEAFQGLMFEENKKILIRSLVTQHGKENDDFDDLVKGKGKGLIFLLYGPPGVGKTLTAESIADLTKRPLFTINSGDVIGKGNAETALTSILRLATSWNAVVLLDEADVFMQKRNLATPTANELVAGTSSSPAIFICLQANLL</sequence>
<dbReference type="InterPro" id="IPR003593">
    <property type="entry name" value="AAA+_ATPase"/>
</dbReference>
<dbReference type="SUPFAM" id="SSF52540">
    <property type="entry name" value="P-loop containing nucleoside triphosphate hydrolases"/>
    <property type="match status" value="1"/>
</dbReference>
<comment type="caution">
    <text evidence="2">The sequence shown here is derived from an EMBL/GenBank/DDBJ whole genome shotgun (WGS) entry which is preliminary data.</text>
</comment>
<dbReference type="InterPro" id="IPR027417">
    <property type="entry name" value="P-loop_NTPase"/>
</dbReference>
<evidence type="ECO:0000313" key="2">
    <source>
        <dbReference type="EMBL" id="KAL1852900.1"/>
    </source>
</evidence>
<dbReference type="EMBL" id="JAWRVE010000154">
    <property type="protein sequence ID" value="KAL1852900.1"/>
    <property type="molecule type" value="Genomic_DNA"/>
</dbReference>
<dbReference type="PANTHER" id="PTHR46411">
    <property type="entry name" value="FAMILY ATPASE, PUTATIVE-RELATED"/>
    <property type="match status" value="1"/>
</dbReference>
<gene>
    <name evidence="2" type="ORF">Daus18300_011982</name>
</gene>
<reference evidence="2 3" key="1">
    <citation type="journal article" date="2024" name="IMA Fungus">
        <title>IMA Genome - F19 : A genome assembly and annotation guide to empower mycologists, including annotated draft genome sequences of Ceratocystis pirilliformis, Diaporthe australafricana, Fusarium ophioides, Paecilomyces lecythidis, and Sporothrix stenoceras.</title>
        <authorList>
            <person name="Aylward J."/>
            <person name="Wilson A.M."/>
            <person name="Visagie C.M."/>
            <person name="Spraker J."/>
            <person name="Barnes I."/>
            <person name="Buitendag C."/>
            <person name="Ceriani C."/>
            <person name="Del Mar Angel L."/>
            <person name="du Plessis D."/>
            <person name="Fuchs T."/>
            <person name="Gasser K."/>
            <person name="Kramer D."/>
            <person name="Li W."/>
            <person name="Munsamy K."/>
            <person name="Piso A."/>
            <person name="Price J.L."/>
            <person name="Sonnekus B."/>
            <person name="Thomas C."/>
            <person name="van der Nest A."/>
            <person name="van Dijk A."/>
            <person name="van Heerden A."/>
            <person name="van Vuuren N."/>
            <person name="Yilmaz N."/>
            <person name="Duong T.A."/>
            <person name="van der Merwe N.A."/>
            <person name="Wingfield M.J."/>
            <person name="Wingfield B.D."/>
        </authorList>
    </citation>
    <scope>NUCLEOTIDE SEQUENCE [LARGE SCALE GENOMIC DNA]</scope>
    <source>
        <strain evidence="2 3">CMW 18300</strain>
    </source>
</reference>
<dbReference type="PANTHER" id="PTHR46411:SF3">
    <property type="entry name" value="AAA+ ATPASE DOMAIN-CONTAINING PROTEIN"/>
    <property type="match status" value="1"/>
</dbReference>